<dbReference type="Pfam" id="PF05833">
    <property type="entry name" value="NFACT_N"/>
    <property type="match status" value="2"/>
</dbReference>
<protein>
    <recommendedName>
        <fullName evidence="2">NFACT RNA-binding domain-containing protein</fullName>
    </recommendedName>
</protein>
<dbReference type="PANTHER" id="PTHR15239">
    <property type="entry name" value="NUCLEAR EXPORT MEDIATOR FACTOR NEMF"/>
    <property type="match status" value="1"/>
</dbReference>
<proteinExistence type="predicted"/>
<feature type="domain" description="NFACT RNA-binding" evidence="2">
    <location>
        <begin position="416"/>
        <end position="516"/>
    </location>
</feature>
<sequence>MTFDMYSGRQESPMPFDALMLRALEQSWATELPGMRVEHIVSQNSHIWLKAKNRPRALLIVLAPGLSRMHWTQRPLPKEGDRSKNQFFQRLTPFVITSLVVPHFERIVHLDILQPDDFGDPQPRRLIVEMAGHLTNLVLVTTDFTVIDAFRKIPPGRPGRTIWPGQPYTSPPAVANPCDTHNPNHLTPLAKLLYTETGHWSWERFCSDWHQANYRFYQLTSPKGESDLWVYPLAGYQNQAVTDPHAALDELFQSREQAMAFEAQRKQLARLLEKRQQHLEKKISEYQSQIAADPNQLRHLGDLWLTYQYLFQNQSLPCTIEVPSLENPTTTVKLTAQPGDTPVTLAQAYYREARKQEARKQSLAQILPQLAHELAEVTTNQQLLATDVSQAWLAQQLQMTQKMAAKPTSQQVLPYRRFQTQSGYPIWVGRSQQENADLTFRQARPDDMWFHVKQSPGSHVILGCGKSHPNLDDLLDAAELAVFYSQASQSSMVPVDYTRRKFVRKRPHGEPGQVLYRQEKTLYITPDPERLRRLGAVKEKLAGKGIPGSR</sequence>
<dbReference type="Gene3D" id="2.30.310.10">
    <property type="entry name" value="ibrinogen binding protein from staphylococcus aureus domain"/>
    <property type="match status" value="1"/>
</dbReference>
<dbReference type="GO" id="GO:1990112">
    <property type="term" value="C:RQC complex"/>
    <property type="evidence" value="ECO:0007669"/>
    <property type="project" value="TreeGrafter"/>
</dbReference>
<accession>A0A2T2XEA1</accession>
<feature type="coiled-coil region" evidence="1">
    <location>
        <begin position="261"/>
        <end position="289"/>
    </location>
</feature>
<reference evidence="3 4" key="1">
    <citation type="journal article" date="2014" name="BMC Genomics">
        <title>Comparison of environmental and isolate Sulfobacillus genomes reveals diverse carbon, sulfur, nitrogen, and hydrogen metabolisms.</title>
        <authorList>
            <person name="Justice N.B."/>
            <person name="Norman A."/>
            <person name="Brown C.T."/>
            <person name="Singh A."/>
            <person name="Thomas B.C."/>
            <person name="Banfield J.F."/>
        </authorList>
    </citation>
    <scope>NUCLEOTIDE SEQUENCE [LARGE SCALE GENOMIC DNA]</scope>
    <source>
        <strain evidence="3">AMDSBA4</strain>
    </source>
</reference>
<name>A0A2T2XEA1_9FIRM</name>
<dbReference type="InterPro" id="IPR008532">
    <property type="entry name" value="NFACT_RNA-bd"/>
</dbReference>
<dbReference type="GO" id="GO:0000049">
    <property type="term" value="F:tRNA binding"/>
    <property type="evidence" value="ECO:0007669"/>
    <property type="project" value="TreeGrafter"/>
</dbReference>
<dbReference type="AlphaFoldDB" id="A0A2T2XEA1"/>
<organism evidence="3 4">
    <name type="scientific">Sulfobacillus benefaciens</name>
    <dbReference type="NCBI Taxonomy" id="453960"/>
    <lineage>
        <taxon>Bacteria</taxon>
        <taxon>Bacillati</taxon>
        <taxon>Bacillota</taxon>
        <taxon>Clostridia</taxon>
        <taxon>Eubacteriales</taxon>
        <taxon>Clostridiales Family XVII. Incertae Sedis</taxon>
        <taxon>Sulfobacillus</taxon>
    </lineage>
</organism>
<dbReference type="Proteomes" id="UP000242972">
    <property type="component" value="Unassembled WGS sequence"/>
</dbReference>
<keyword evidence="1" id="KW-0175">Coiled coil</keyword>
<dbReference type="GO" id="GO:0072344">
    <property type="term" value="P:rescue of stalled ribosome"/>
    <property type="evidence" value="ECO:0007669"/>
    <property type="project" value="TreeGrafter"/>
</dbReference>
<comment type="caution">
    <text evidence="3">The sequence shown here is derived from an EMBL/GenBank/DDBJ whole genome shotgun (WGS) entry which is preliminary data.</text>
</comment>
<dbReference type="Pfam" id="PF05670">
    <property type="entry name" value="NFACT-R_1"/>
    <property type="match status" value="1"/>
</dbReference>
<dbReference type="PANTHER" id="PTHR15239:SF6">
    <property type="entry name" value="RIBOSOME QUALITY CONTROL COMPLEX SUBUNIT NEMF"/>
    <property type="match status" value="1"/>
</dbReference>
<evidence type="ECO:0000313" key="3">
    <source>
        <dbReference type="EMBL" id="PSR32819.1"/>
    </source>
</evidence>
<dbReference type="EMBL" id="PXYW01000031">
    <property type="protein sequence ID" value="PSR32819.1"/>
    <property type="molecule type" value="Genomic_DNA"/>
</dbReference>
<evidence type="ECO:0000256" key="1">
    <source>
        <dbReference type="SAM" id="Coils"/>
    </source>
</evidence>
<dbReference type="InterPro" id="IPR051608">
    <property type="entry name" value="RQC_Subunit_NEMF"/>
</dbReference>
<gene>
    <name evidence="3" type="ORF">C7B46_12670</name>
</gene>
<evidence type="ECO:0000259" key="2">
    <source>
        <dbReference type="Pfam" id="PF05670"/>
    </source>
</evidence>
<evidence type="ECO:0000313" key="4">
    <source>
        <dbReference type="Proteomes" id="UP000242972"/>
    </source>
</evidence>
<dbReference type="GO" id="GO:0043023">
    <property type="term" value="F:ribosomal large subunit binding"/>
    <property type="evidence" value="ECO:0007669"/>
    <property type="project" value="TreeGrafter"/>
</dbReference>